<dbReference type="SUPFAM" id="SSF52540">
    <property type="entry name" value="P-loop containing nucleoside triphosphate hydrolases"/>
    <property type="match status" value="1"/>
</dbReference>
<dbReference type="CDD" id="cd18794">
    <property type="entry name" value="SF2_C_RecQ"/>
    <property type="match status" value="1"/>
</dbReference>
<evidence type="ECO:0000256" key="1">
    <source>
        <dbReference type="ARBA" id="ARBA00004123"/>
    </source>
</evidence>
<comment type="catalytic activity">
    <reaction evidence="10 11">
        <text>Couples ATP hydrolysis with the unwinding of duplex DNA by translocating in the 3'-5' direction.</text>
        <dbReference type="EC" id="5.6.2.4"/>
    </reaction>
</comment>
<dbReference type="GO" id="GO:0005737">
    <property type="term" value="C:cytoplasm"/>
    <property type="evidence" value="ECO:0007669"/>
    <property type="project" value="TreeGrafter"/>
</dbReference>
<proteinExistence type="inferred from homology"/>
<feature type="compositionally biased region" description="Polar residues" evidence="12">
    <location>
        <begin position="718"/>
        <end position="727"/>
    </location>
</feature>
<dbReference type="OrthoDB" id="10261556at2759"/>
<accession>A0A8J4GD34</accession>
<evidence type="ECO:0000256" key="5">
    <source>
        <dbReference type="ARBA" id="ARBA00022806"/>
    </source>
</evidence>
<dbReference type="GO" id="GO:0043138">
    <property type="term" value="F:3'-5' DNA helicase activity"/>
    <property type="evidence" value="ECO:0007669"/>
    <property type="project" value="UniProtKB-EC"/>
</dbReference>
<organism evidence="16 17">
    <name type="scientific">Volvox reticuliferus</name>
    <dbReference type="NCBI Taxonomy" id="1737510"/>
    <lineage>
        <taxon>Eukaryota</taxon>
        <taxon>Viridiplantae</taxon>
        <taxon>Chlorophyta</taxon>
        <taxon>core chlorophytes</taxon>
        <taxon>Chlorophyceae</taxon>
        <taxon>CS clade</taxon>
        <taxon>Chlamydomonadales</taxon>
        <taxon>Volvocaceae</taxon>
        <taxon>Volvox</taxon>
    </lineage>
</organism>
<feature type="region of interest" description="Disordered" evidence="12">
    <location>
        <begin position="59"/>
        <end position="150"/>
    </location>
</feature>
<dbReference type="PROSITE" id="PS51192">
    <property type="entry name" value="HELICASE_ATP_BIND_1"/>
    <property type="match status" value="1"/>
</dbReference>
<dbReference type="GO" id="GO:0003677">
    <property type="term" value="F:DNA binding"/>
    <property type="evidence" value="ECO:0007669"/>
    <property type="project" value="UniProtKB-KW"/>
</dbReference>
<keyword evidence="18" id="KW-1185">Reference proteome</keyword>
<dbReference type="InterPro" id="IPR002464">
    <property type="entry name" value="DNA/RNA_helicase_DEAH_CS"/>
</dbReference>
<dbReference type="Proteomes" id="UP000747110">
    <property type="component" value="Unassembled WGS sequence"/>
</dbReference>
<evidence type="ECO:0000256" key="9">
    <source>
        <dbReference type="ARBA" id="ARBA00023242"/>
    </source>
</evidence>
<evidence type="ECO:0000259" key="14">
    <source>
        <dbReference type="PROSITE" id="PS51194"/>
    </source>
</evidence>
<dbReference type="FunFam" id="3.40.50.300:FF:000296">
    <property type="entry name" value="ATP-dependent DNA helicase RecQ"/>
    <property type="match status" value="1"/>
</dbReference>
<evidence type="ECO:0000256" key="11">
    <source>
        <dbReference type="RuleBase" id="RU364117"/>
    </source>
</evidence>
<evidence type="ECO:0000313" key="18">
    <source>
        <dbReference type="Proteomes" id="UP000747110"/>
    </source>
</evidence>
<dbReference type="GO" id="GO:0005634">
    <property type="term" value="C:nucleus"/>
    <property type="evidence" value="ECO:0007669"/>
    <property type="project" value="UniProtKB-SubCell"/>
</dbReference>
<comment type="subcellular location">
    <subcellularLocation>
        <location evidence="1 11">Nucleus</location>
    </subcellularLocation>
</comment>
<feature type="region of interest" description="Disordered" evidence="12">
    <location>
        <begin position="650"/>
        <end position="674"/>
    </location>
</feature>
<dbReference type="InterPro" id="IPR001650">
    <property type="entry name" value="Helicase_C-like"/>
</dbReference>
<keyword evidence="5 11" id="KW-0347">Helicase</keyword>
<evidence type="ECO:0000256" key="2">
    <source>
        <dbReference type="ARBA" id="ARBA00005446"/>
    </source>
</evidence>
<dbReference type="SMART" id="SM00490">
    <property type="entry name" value="HELICc"/>
    <property type="match status" value="1"/>
</dbReference>
<evidence type="ECO:0000313" key="17">
    <source>
        <dbReference type="Proteomes" id="UP000722791"/>
    </source>
</evidence>
<name>A0A8J4GD34_9CHLO</name>
<dbReference type="CDD" id="cd17920">
    <property type="entry name" value="DEXHc_RecQ"/>
    <property type="match status" value="1"/>
</dbReference>
<dbReference type="PANTHER" id="PTHR13710:SF153">
    <property type="entry name" value="RECQ-LIKE DNA HELICASE BLM"/>
    <property type="match status" value="1"/>
</dbReference>
<dbReference type="InterPro" id="IPR004589">
    <property type="entry name" value="DNA_helicase_ATP-dep_RecQ"/>
</dbReference>
<dbReference type="FunFam" id="3.40.50.300:FF:001456">
    <property type="entry name" value="ATP-dependent DNA helicase"/>
    <property type="match status" value="1"/>
</dbReference>
<dbReference type="InterPro" id="IPR027417">
    <property type="entry name" value="P-loop_NTPase"/>
</dbReference>
<dbReference type="InterPro" id="IPR011545">
    <property type="entry name" value="DEAD/DEAH_box_helicase_dom"/>
</dbReference>
<dbReference type="PROSITE" id="PS00690">
    <property type="entry name" value="DEAH_ATP_HELICASE"/>
    <property type="match status" value="1"/>
</dbReference>
<evidence type="ECO:0000256" key="12">
    <source>
        <dbReference type="SAM" id="MobiDB-lite"/>
    </source>
</evidence>
<evidence type="ECO:0000256" key="8">
    <source>
        <dbReference type="ARBA" id="ARBA00023235"/>
    </source>
</evidence>
<dbReference type="EMBL" id="BNCP01000020">
    <property type="protein sequence ID" value="GIL80974.1"/>
    <property type="molecule type" value="Genomic_DNA"/>
</dbReference>
<evidence type="ECO:0000313" key="15">
    <source>
        <dbReference type="EMBL" id="GIL80974.1"/>
    </source>
</evidence>
<dbReference type="Pfam" id="PF16124">
    <property type="entry name" value="RecQ_Zn_bind"/>
    <property type="match status" value="1"/>
</dbReference>
<feature type="domain" description="Helicase C-terminal" evidence="14">
    <location>
        <begin position="432"/>
        <end position="582"/>
    </location>
</feature>
<reference evidence="16" key="1">
    <citation type="journal article" date="2021" name="Proc. Natl. Acad. Sci. U.S.A.">
        <title>Three genomes in the algal genus Volvox reveal the fate of a haploid sex-determining region after a transition to homothallism.</title>
        <authorList>
            <person name="Yamamoto K."/>
            <person name="Hamaji T."/>
            <person name="Kawai-Toyooka H."/>
            <person name="Matsuzaki R."/>
            <person name="Takahashi F."/>
            <person name="Nishimura Y."/>
            <person name="Kawachi M."/>
            <person name="Noguchi H."/>
            <person name="Minakuchi Y."/>
            <person name="Umen J.G."/>
            <person name="Toyoda A."/>
            <person name="Nozaki H."/>
        </authorList>
    </citation>
    <scope>NUCLEOTIDE SEQUENCE</scope>
    <source>
        <strain evidence="16">NIES-3785</strain>
        <strain evidence="15">NIES-3786</strain>
    </source>
</reference>
<dbReference type="GO" id="GO:0005524">
    <property type="term" value="F:ATP binding"/>
    <property type="evidence" value="ECO:0007669"/>
    <property type="project" value="UniProtKB-KW"/>
</dbReference>
<evidence type="ECO:0000259" key="13">
    <source>
        <dbReference type="PROSITE" id="PS51192"/>
    </source>
</evidence>
<evidence type="ECO:0000256" key="6">
    <source>
        <dbReference type="ARBA" id="ARBA00022840"/>
    </source>
</evidence>
<evidence type="ECO:0000256" key="7">
    <source>
        <dbReference type="ARBA" id="ARBA00023125"/>
    </source>
</evidence>
<dbReference type="InterPro" id="IPR032284">
    <property type="entry name" value="RecQ_Zn-bd"/>
</dbReference>
<comment type="caution">
    <text evidence="16">The sequence shown here is derived from an EMBL/GenBank/DDBJ whole genome shotgun (WGS) entry which is preliminary data.</text>
</comment>
<dbReference type="EMBL" id="BNCQ01000017">
    <property type="protein sequence ID" value="GIM04824.1"/>
    <property type="molecule type" value="Genomic_DNA"/>
</dbReference>
<comment type="catalytic activity">
    <reaction evidence="11">
        <text>ATP + H2O = ADP + phosphate + H(+)</text>
        <dbReference type="Rhea" id="RHEA:13065"/>
        <dbReference type="ChEBI" id="CHEBI:15377"/>
        <dbReference type="ChEBI" id="CHEBI:15378"/>
        <dbReference type="ChEBI" id="CHEBI:30616"/>
        <dbReference type="ChEBI" id="CHEBI:43474"/>
        <dbReference type="ChEBI" id="CHEBI:456216"/>
    </reaction>
</comment>
<dbReference type="SMART" id="SM00487">
    <property type="entry name" value="DEXDc"/>
    <property type="match status" value="1"/>
</dbReference>
<dbReference type="InterPro" id="IPR014001">
    <property type="entry name" value="Helicase_ATP-bd"/>
</dbReference>
<dbReference type="PANTHER" id="PTHR13710">
    <property type="entry name" value="DNA HELICASE RECQ FAMILY MEMBER"/>
    <property type="match status" value="1"/>
</dbReference>
<feature type="domain" description="Helicase ATP-binding" evidence="13">
    <location>
        <begin position="223"/>
        <end position="401"/>
    </location>
</feature>
<comment type="similarity">
    <text evidence="2 11">Belongs to the helicase family. RecQ subfamily.</text>
</comment>
<dbReference type="NCBIfam" id="TIGR00614">
    <property type="entry name" value="recQ_fam"/>
    <property type="match status" value="1"/>
</dbReference>
<keyword evidence="8" id="KW-0413">Isomerase</keyword>
<evidence type="ECO:0000256" key="10">
    <source>
        <dbReference type="ARBA" id="ARBA00034617"/>
    </source>
</evidence>
<gene>
    <name evidence="15" type="ORF">Vretifemale_10118</name>
    <name evidence="16" type="ORF">Vretimale_9287</name>
</gene>
<dbReference type="GO" id="GO:0009378">
    <property type="term" value="F:four-way junction helicase activity"/>
    <property type="evidence" value="ECO:0007669"/>
    <property type="project" value="TreeGrafter"/>
</dbReference>
<dbReference type="Pfam" id="PF00270">
    <property type="entry name" value="DEAD"/>
    <property type="match status" value="1"/>
</dbReference>
<dbReference type="Proteomes" id="UP000722791">
    <property type="component" value="Unassembled WGS sequence"/>
</dbReference>
<dbReference type="Pfam" id="PF00271">
    <property type="entry name" value="Helicase_C"/>
    <property type="match status" value="1"/>
</dbReference>
<protein>
    <recommendedName>
        <fullName evidence="11">ATP-dependent DNA helicase</fullName>
        <ecNumber evidence="11">5.6.2.4</ecNumber>
    </recommendedName>
</protein>
<dbReference type="PROSITE" id="PS51194">
    <property type="entry name" value="HELICASE_CTER"/>
    <property type="match status" value="1"/>
</dbReference>
<feature type="region of interest" description="Disordered" evidence="12">
    <location>
        <begin position="718"/>
        <end position="744"/>
    </location>
</feature>
<dbReference type="EC" id="5.6.2.4" evidence="11"/>
<dbReference type="AlphaFoldDB" id="A0A8J4GD34"/>
<dbReference type="GO" id="GO:0000724">
    <property type="term" value="P:double-strand break repair via homologous recombination"/>
    <property type="evidence" value="ECO:0007669"/>
    <property type="project" value="TreeGrafter"/>
</dbReference>
<evidence type="ECO:0000256" key="4">
    <source>
        <dbReference type="ARBA" id="ARBA00022801"/>
    </source>
</evidence>
<sequence length="888" mass="95582">MPLHPLIRRLEDLGYCSQTVHAAFRTLLNERDCHAEDVGDSEENVNALLDIILGVQQEDNENSEDEDVAAACDLSGSSGEDEDSDEAGSSHGDDDYDSNISGGRKYGEGSDWDALEQESTDDDLIMVPQTTRRRKSTSGKVPQGPARRRSTDIAQAGYHQQVGIAAFTTANAGGNSGPPAWMAAPTAEEIQSVQSGRIEALLQFANRRVFGNESFRPNQLEVMKTTLSGRDVFVLMPTGGGKSLCYQLPAVVSQGITVVVCPLLSLLQDQVRALCSLKGGGVPATFLSSQQTQDEVIAVLRELRKERPSCKLLYLTPEALVKGNRIKELLDRLHQRGRLARFVIDEAHCVSTWGHDFRPEYAQLGILKERYQRVPIMALTATATEEVKKDILRKLSVDRTAAIFKTSFHRPNLDFIVYDKPTGNTADGKPADMEMLVAHITHKGVNTSGIVYCLSRDDCEDVARYLNDSEIRAAHYHAGMTPKQRTQVQNKWRDGEVAVVVATIAFGMGIDKANVRYVIHFSLSKSLEGYFQEAGRAGRDGLPSECVIYSAPKKDGNRLSFMIHQGGKGNRDAAMRHLQEMVEYCNARRRCRHQILLQYFADNSLTAGCGNRCDNCINRNNREWSYIENGQELGPPRLPPWMALVEDTGGGRVNGAKRGGRTSGGGAGRKRPAPVDAADINTGFQTAASLMQAGAGKRLTQGKARGVGFQTAATLHNTASNTTSSGGVQAPGLNAARGRQRPTQPPGFVTVTGEGSYGNAQTTTDDGAIMGKSADAARNPFMRLSAGCSSGNDQAAAITVNAEAPGRRSNAATMAANAAIMRAAAGGGTGVRGDPGVPRKPVISARAHAMQAASVRLRRQQQAMAQLEAAAVQAGRPAALAPSLLVED</sequence>
<keyword evidence="6 11" id="KW-0067">ATP-binding</keyword>
<evidence type="ECO:0000256" key="3">
    <source>
        <dbReference type="ARBA" id="ARBA00022741"/>
    </source>
</evidence>
<keyword evidence="9 11" id="KW-0539">Nucleus</keyword>
<keyword evidence="3 11" id="KW-0547">Nucleotide-binding</keyword>
<keyword evidence="4 11" id="KW-0378">Hydrolase</keyword>
<dbReference type="GO" id="GO:0016787">
    <property type="term" value="F:hydrolase activity"/>
    <property type="evidence" value="ECO:0007669"/>
    <property type="project" value="UniProtKB-KW"/>
</dbReference>
<dbReference type="GO" id="GO:0005694">
    <property type="term" value="C:chromosome"/>
    <property type="evidence" value="ECO:0007669"/>
    <property type="project" value="TreeGrafter"/>
</dbReference>
<dbReference type="Gene3D" id="3.40.50.300">
    <property type="entry name" value="P-loop containing nucleotide triphosphate hydrolases"/>
    <property type="match status" value="2"/>
</dbReference>
<feature type="compositionally biased region" description="Acidic residues" evidence="12">
    <location>
        <begin position="59"/>
        <end position="68"/>
    </location>
</feature>
<evidence type="ECO:0000313" key="16">
    <source>
        <dbReference type="EMBL" id="GIM04824.1"/>
    </source>
</evidence>
<feature type="compositionally biased region" description="Low complexity" evidence="12">
    <location>
        <begin position="69"/>
        <end position="78"/>
    </location>
</feature>
<keyword evidence="7" id="KW-0238">DNA-binding</keyword>
<feature type="compositionally biased region" description="Acidic residues" evidence="12">
    <location>
        <begin position="110"/>
        <end position="124"/>
    </location>
</feature>